<dbReference type="InterPro" id="IPR023213">
    <property type="entry name" value="CAT-like_dom_sf"/>
</dbReference>
<protein>
    <submittedName>
        <fullName evidence="1">Uncharacterized protein</fullName>
    </submittedName>
</protein>
<dbReference type="EMBL" id="OIVN01000261">
    <property type="protein sequence ID" value="SPC77261.1"/>
    <property type="molecule type" value="Genomic_DNA"/>
</dbReference>
<dbReference type="AlphaFoldDB" id="A0A2N9ERE4"/>
<gene>
    <name evidence="1" type="ORF">FSB_LOCUS5143</name>
</gene>
<dbReference type="Gene3D" id="3.30.559.10">
    <property type="entry name" value="Chloramphenicol acetyltransferase-like domain"/>
    <property type="match status" value="1"/>
</dbReference>
<proteinExistence type="predicted"/>
<reference evidence="1" key="1">
    <citation type="submission" date="2018-02" db="EMBL/GenBank/DDBJ databases">
        <authorList>
            <person name="Cohen D.B."/>
            <person name="Kent A.D."/>
        </authorList>
    </citation>
    <scope>NUCLEOTIDE SEQUENCE</scope>
</reference>
<name>A0A2N9ERE4_FAGSY</name>
<sequence>MEGQCLALETEKTTLMSSYFGNVLSIPYGTKKVDELIEKPLNWVANEVHGFLEGAKSREHFLDLIDMVRPIVQCQFCQRYIAVAVKMDQHWWFCQGKIKFPVSKVNFGWGKAAFGSYYFPWGGNAGYVMSLPSTSDNGDWVVYMHLLEGELELIECEAGHVFKPLI</sequence>
<organism evidence="1">
    <name type="scientific">Fagus sylvatica</name>
    <name type="common">Beechnut</name>
    <dbReference type="NCBI Taxonomy" id="28930"/>
    <lineage>
        <taxon>Eukaryota</taxon>
        <taxon>Viridiplantae</taxon>
        <taxon>Streptophyta</taxon>
        <taxon>Embryophyta</taxon>
        <taxon>Tracheophyta</taxon>
        <taxon>Spermatophyta</taxon>
        <taxon>Magnoliopsida</taxon>
        <taxon>eudicotyledons</taxon>
        <taxon>Gunneridae</taxon>
        <taxon>Pentapetalae</taxon>
        <taxon>rosids</taxon>
        <taxon>fabids</taxon>
        <taxon>Fagales</taxon>
        <taxon>Fagaceae</taxon>
        <taxon>Fagus</taxon>
    </lineage>
</organism>
<evidence type="ECO:0000313" key="1">
    <source>
        <dbReference type="EMBL" id="SPC77261.1"/>
    </source>
</evidence>
<dbReference type="Pfam" id="PF02458">
    <property type="entry name" value="Transferase"/>
    <property type="match status" value="1"/>
</dbReference>
<accession>A0A2N9ERE4</accession>